<evidence type="ECO:0000313" key="6">
    <source>
        <dbReference type="Proteomes" id="UP001392437"/>
    </source>
</evidence>
<dbReference type="SMART" id="SM00248">
    <property type="entry name" value="ANK"/>
    <property type="match status" value="10"/>
</dbReference>
<proteinExistence type="predicted"/>
<dbReference type="SUPFAM" id="SSF48403">
    <property type="entry name" value="Ankyrin repeat"/>
    <property type="match status" value="2"/>
</dbReference>
<feature type="region of interest" description="Disordered" evidence="4">
    <location>
        <begin position="605"/>
        <end position="649"/>
    </location>
</feature>
<evidence type="ECO:0000256" key="2">
    <source>
        <dbReference type="ARBA" id="ARBA00023043"/>
    </source>
</evidence>
<dbReference type="PROSITE" id="PS50088">
    <property type="entry name" value="ANK_REPEAT"/>
    <property type="match status" value="3"/>
</dbReference>
<feature type="repeat" description="ANK" evidence="3">
    <location>
        <begin position="546"/>
        <end position="573"/>
    </location>
</feature>
<dbReference type="InterPro" id="IPR002110">
    <property type="entry name" value="Ankyrin_rpt"/>
</dbReference>
<feature type="compositionally biased region" description="Polar residues" evidence="4">
    <location>
        <begin position="1084"/>
        <end position="1099"/>
    </location>
</feature>
<dbReference type="EMBL" id="JAQQWP010000006">
    <property type="protein sequence ID" value="KAK8114642.1"/>
    <property type="molecule type" value="Genomic_DNA"/>
</dbReference>
<keyword evidence="1" id="KW-0677">Repeat</keyword>
<evidence type="ECO:0000256" key="4">
    <source>
        <dbReference type="SAM" id="MobiDB-lite"/>
    </source>
</evidence>
<feature type="repeat" description="ANK" evidence="3">
    <location>
        <begin position="579"/>
        <end position="611"/>
    </location>
</feature>
<sequence>MAAKSLPQLPSPHDQLAKYISKHPSIPIATLVQPYRQYEAHLRETFAQDRRNPILDDPYLNVLPVFTRDTSMITTRARNLEEESAFEKERYIMSLPDDKRRPHGSPAVVKSLGDFRHNFSVFSEAALVDLDWSNVVAAGSSVVNCLLPVPDKYKASKRSLRQYYHEKFCPASDVDLFLYGLDEKQAIEKIKQIETQIRDAILAETTVVRTKNAITICTLRWPCCFKMIALIDLQQAANIQHDMCRSVSEILTGFDIDCSGAAYDGQQVYCTPRALAAYITQINPVDLSRRSPSYENRLSKYSHRNFEVYWPELDRSRVDPTIFERSFSRTLGLARLLVLERLPTTNAREQYLRKRREERGRPALDYRYQYRLYGNIKEAHEDEVADWINEDDVSSYHTFTIPYGEKFHAKKIEKLCYTRDLLLNAEWNQPKEREVYLHRHPAFFGRVGDVVTDCCGTCPKAVTPEEIEIAKKESEIYVSGEVSFRIDDPGRQQIGSFNPLTEHDWTEMAYVGNTARLCQAIVDEDLDHVEDWLSQDGADPNQRDYTGRTPLHLAVSCSTPQVVKCLVDHGSRLIPRLADGRTALHLAAARGNVEIVKILLDKSTENEQEYDERQDLRRNAHTAGCPEDDTRATGGAKDPGNAIPEGDDEEDADLLTDIESDDEDHSVATGSFVKVRKTSDGRENAKDTLPLDDDLSDPDFYKIDVAAWDSHCSALHFAILGGHIEVVQLLCQEFAADVLNPVKFGDGSQNDVRAAILTLVLSLALPIEKATKMTDTLVSLGATSSQADAGGVTAFHRFVQQGSSATVNKLWETDQMGLKAAINHVVVSGSSWNPSATTPLMTAIEREDYSLVMRLLEAGSRPEIDFDAWLKGAKLSMENSLRDYEFNQNMFAKSVDQPLIVAVHSAQPVTALELLKKGADPNVITRDSQNLIVNRWSNGKGQSALDIVRSSLTSLREYSGEKTYWSPNRSHGYNQYQIFGAPYSQRSNMYEQPPMGPQGTTKFLGQFKDGTYQHLVVSTDIQSKVARYKEELGRFQKAQEETNRHDGLVMKKEAIADLISQLEEVEGALVARRAKTFQELHPDVQSTQPQWDNRGNNPTDETDKETYEYNFSFPGVTDVTGTRKAAYIQLFEAAWRGDLDRIKALTLASWDTDQQEPPLKVAVSDAEGNNPFSLAFLRGHYDVARAILEIAQAQWAPADESKVRYKMAGDAGEESGEESGGESEVAQPEEHFQKIIDGDFTIENIGQVSMQVKSNILAVDLLQWTAPTFNFNGSKAKDYHTRESLLYFSMRNNDQDRFSRLLDMDRYFTHQRPLSPDDEETSRIYTFPESEFQNAIKLGRVDMLSESIRCTGAGIPLEHLVKKSGVSMQGKPRYYQGLTVYGKKRSDWANAGRSLVTKATGSQISPLLTAAVLGSLASVEWFLSDIPLRKYIEFGDSKSARDDPRLNHLSQSPGGFDRAISKWLGMHNDLVLHCAVMAPERDGTDRLIRYLMRVCPSSLEAKCDAGYTPLFLACLLGRKQFAQTLIEGGADQSVKDKQYNNIIHAALANTPAPKELRELLDILDPELRLHLFVQRNHLTHGGNTPLHAWLLNENPVIYSQTYHYRQTQEHEKSQNVDMLKLLLEYSRDQDLDVLNGSGDTVAHSAVLRQLPEQMRVMLEHNPKGLHRENAVGRTPAEMAYDAFISRKVAPPRDVSIWRSHNNVATNLVESSPEAFLARKNRDKVSRQERVWEVVQDFMDRYPDKRRLVSLNEANDVARRLGENYSWQRYYTKQTQTDVEAQEIDEEEKKDEEDETETDYVTSQYALKRSQAWGRKAPEMCPDCGCMH</sequence>
<dbReference type="Pfam" id="PF00023">
    <property type="entry name" value="Ank"/>
    <property type="match status" value="2"/>
</dbReference>
<feature type="region of interest" description="Disordered" evidence="4">
    <location>
        <begin position="1081"/>
        <end position="1103"/>
    </location>
</feature>
<dbReference type="InterPro" id="IPR036770">
    <property type="entry name" value="Ankyrin_rpt-contain_sf"/>
</dbReference>
<accession>A0AAW0QW92</accession>
<keyword evidence="6" id="KW-1185">Reference proteome</keyword>
<name>A0AAW0QW92_9PEZI</name>
<feature type="region of interest" description="Disordered" evidence="4">
    <location>
        <begin position="1777"/>
        <end position="1799"/>
    </location>
</feature>
<feature type="region of interest" description="Disordered" evidence="4">
    <location>
        <begin position="1208"/>
        <end position="1227"/>
    </location>
</feature>
<feature type="repeat" description="ANK" evidence="3">
    <location>
        <begin position="1505"/>
        <end position="1537"/>
    </location>
</feature>
<evidence type="ECO:0000256" key="1">
    <source>
        <dbReference type="ARBA" id="ARBA00022737"/>
    </source>
</evidence>
<protein>
    <submittedName>
        <fullName evidence="5">Ankyrin repeat protein</fullName>
    </submittedName>
</protein>
<dbReference type="Proteomes" id="UP001392437">
    <property type="component" value="Unassembled WGS sequence"/>
</dbReference>
<feature type="compositionally biased region" description="Basic and acidic residues" evidence="4">
    <location>
        <begin position="605"/>
        <end position="618"/>
    </location>
</feature>
<dbReference type="Gene3D" id="1.25.40.20">
    <property type="entry name" value="Ankyrin repeat-containing domain"/>
    <property type="match status" value="3"/>
</dbReference>
<comment type="caution">
    <text evidence="5">The sequence shown here is derived from an EMBL/GenBank/DDBJ whole genome shotgun (WGS) entry which is preliminary data.</text>
</comment>
<dbReference type="PANTHER" id="PTHR24198:SF165">
    <property type="entry name" value="ANKYRIN REPEAT-CONTAINING PROTEIN-RELATED"/>
    <property type="match status" value="1"/>
</dbReference>
<evidence type="ECO:0000313" key="5">
    <source>
        <dbReference type="EMBL" id="KAK8114642.1"/>
    </source>
</evidence>
<keyword evidence="2 3" id="KW-0040">ANK repeat</keyword>
<gene>
    <name evidence="5" type="ORF">PG999_006711</name>
</gene>
<feature type="compositionally biased region" description="Acidic residues" evidence="4">
    <location>
        <begin position="1779"/>
        <end position="1797"/>
    </location>
</feature>
<evidence type="ECO:0000256" key="3">
    <source>
        <dbReference type="PROSITE-ProRule" id="PRU00023"/>
    </source>
</evidence>
<dbReference type="PANTHER" id="PTHR24198">
    <property type="entry name" value="ANKYRIN REPEAT AND PROTEIN KINASE DOMAIN-CONTAINING PROTEIN"/>
    <property type="match status" value="1"/>
</dbReference>
<reference evidence="5 6" key="1">
    <citation type="submission" date="2023-01" db="EMBL/GenBank/DDBJ databases">
        <title>Analysis of 21 Apiospora genomes using comparative genomics revels a genus with tremendous synthesis potential of carbohydrate active enzymes and secondary metabolites.</title>
        <authorList>
            <person name="Sorensen T."/>
        </authorList>
    </citation>
    <scope>NUCLEOTIDE SEQUENCE [LARGE SCALE GENOMIC DNA]</scope>
    <source>
        <strain evidence="5 6">CBS 117206</strain>
    </source>
</reference>
<organism evidence="5 6">
    <name type="scientific">Apiospora kogelbergensis</name>
    <dbReference type="NCBI Taxonomy" id="1337665"/>
    <lineage>
        <taxon>Eukaryota</taxon>
        <taxon>Fungi</taxon>
        <taxon>Dikarya</taxon>
        <taxon>Ascomycota</taxon>
        <taxon>Pezizomycotina</taxon>
        <taxon>Sordariomycetes</taxon>
        <taxon>Xylariomycetidae</taxon>
        <taxon>Amphisphaeriales</taxon>
        <taxon>Apiosporaceae</taxon>
        <taxon>Apiospora</taxon>
    </lineage>
</organism>
<dbReference type="Pfam" id="PF12796">
    <property type="entry name" value="Ank_2"/>
    <property type="match status" value="1"/>
</dbReference>
<feature type="compositionally biased region" description="Acidic residues" evidence="4">
    <location>
        <begin position="1211"/>
        <end position="1221"/>
    </location>
</feature>
<dbReference type="PRINTS" id="PR01415">
    <property type="entry name" value="ANKYRIN"/>
</dbReference>
<dbReference type="PROSITE" id="PS50297">
    <property type="entry name" value="ANK_REP_REGION"/>
    <property type="match status" value="3"/>
</dbReference>